<evidence type="ECO:0000256" key="6">
    <source>
        <dbReference type="SAM" id="Phobius"/>
    </source>
</evidence>
<dbReference type="InterPro" id="IPR051475">
    <property type="entry name" value="Diverse_Ion_Transporter"/>
</dbReference>
<evidence type="ECO:0000256" key="4">
    <source>
        <dbReference type="ARBA" id="ARBA00022989"/>
    </source>
</evidence>
<dbReference type="EMBL" id="LFWU01000011">
    <property type="protein sequence ID" value="KON34259.1"/>
    <property type="molecule type" value="Genomic_DNA"/>
</dbReference>
<evidence type="ECO:0000256" key="3">
    <source>
        <dbReference type="ARBA" id="ARBA00022692"/>
    </source>
</evidence>
<sequence>MFIAVFILTYILILSDKINRTLAAIIGALGIVAVGLVFNVFSYETALGFIEFEVLLILIGTFIVTAAAEASNIFEFAAIKFLKISKGEPIRLFVLFSLLIVLLSTILSNLVAMVIVASLTMVACKNLDLDPKPFIFSEAIFANVGGLMTLISSVPNILVSLVAGITFLEFLIFSIPLSIVIMVVTFQVLIRLFKLRKPLSTSQKADLQNKVEAFDEWSVVTDKKTFNRSLVIMTITFILLALSDFFGIGLGFIAIIGGVMMLLVSHVDVEKILQGIDWSVIFFVA</sequence>
<feature type="transmembrane region" description="Helical" evidence="6">
    <location>
        <begin position="139"/>
        <end position="163"/>
    </location>
</feature>
<dbReference type="AlphaFoldDB" id="A0A0M0C0I7"/>
<organism evidence="8 9">
    <name type="scientific">miscellaneous Crenarchaeota group-1 archaeon SG8-32-1</name>
    <dbReference type="NCBI Taxonomy" id="1685124"/>
    <lineage>
        <taxon>Archaea</taxon>
        <taxon>Candidatus Bathyarchaeota</taxon>
        <taxon>MCG-1</taxon>
    </lineage>
</organism>
<evidence type="ECO:0000313" key="9">
    <source>
        <dbReference type="Proteomes" id="UP000037237"/>
    </source>
</evidence>
<evidence type="ECO:0000256" key="5">
    <source>
        <dbReference type="ARBA" id="ARBA00023136"/>
    </source>
</evidence>
<feature type="transmembrane region" description="Helical" evidence="6">
    <location>
        <begin position="54"/>
        <end position="78"/>
    </location>
</feature>
<evidence type="ECO:0000259" key="7">
    <source>
        <dbReference type="Pfam" id="PF03600"/>
    </source>
</evidence>
<keyword evidence="4 6" id="KW-1133">Transmembrane helix</keyword>
<name>A0A0M0C0I7_9ARCH</name>
<feature type="non-terminal residue" evidence="8">
    <location>
        <position position="285"/>
    </location>
</feature>
<feature type="transmembrane region" description="Helical" evidence="6">
    <location>
        <begin position="170"/>
        <end position="190"/>
    </location>
</feature>
<dbReference type="Proteomes" id="UP000037237">
    <property type="component" value="Unassembled WGS sequence"/>
</dbReference>
<feature type="domain" description="Citrate transporter-like" evidence="7">
    <location>
        <begin position="10"/>
        <end position="285"/>
    </location>
</feature>
<evidence type="ECO:0000256" key="1">
    <source>
        <dbReference type="ARBA" id="ARBA00004141"/>
    </source>
</evidence>
<dbReference type="InterPro" id="IPR004680">
    <property type="entry name" value="Cit_transptr-like_dom"/>
</dbReference>
<accession>A0A0M0C0I7</accession>
<protein>
    <recommendedName>
        <fullName evidence="7">Citrate transporter-like domain-containing protein</fullName>
    </recommendedName>
</protein>
<feature type="transmembrane region" description="Helical" evidence="6">
    <location>
        <begin position="90"/>
        <end position="119"/>
    </location>
</feature>
<dbReference type="GO" id="GO:0016020">
    <property type="term" value="C:membrane"/>
    <property type="evidence" value="ECO:0007669"/>
    <property type="project" value="UniProtKB-SubCell"/>
</dbReference>
<keyword evidence="3 6" id="KW-0812">Transmembrane</keyword>
<proteinExistence type="predicted"/>
<gene>
    <name evidence="8" type="ORF">AC477_00610</name>
</gene>
<dbReference type="Pfam" id="PF03600">
    <property type="entry name" value="CitMHS"/>
    <property type="match status" value="1"/>
</dbReference>
<dbReference type="PANTHER" id="PTHR43568:SF1">
    <property type="entry name" value="P PROTEIN"/>
    <property type="match status" value="1"/>
</dbReference>
<dbReference type="GO" id="GO:0055085">
    <property type="term" value="P:transmembrane transport"/>
    <property type="evidence" value="ECO:0007669"/>
    <property type="project" value="InterPro"/>
</dbReference>
<dbReference type="PANTHER" id="PTHR43568">
    <property type="entry name" value="P PROTEIN"/>
    <property type="match status" value="1"/>
</dbReference>
<evidence type="ECO:0000256" key="2">
    <source>
        <dbReference type="ARBA" id="ARBA00022448"/>
    </source>
</evidence>
<comment type="caution">
    <text evidence="8">The sequence shown here is derived from an EMBL/GenBank/DDBJ whole genome shotgun (WGS) entry which is preliminary data.</text>
</comment>
<reference evidence="8 9" key="1">
    <citation type="submission" date="2015-06" db="EMBL/GenBank/DDBJ databases">
        <title>New insights into the roles of widespread benthic archaea in carbon and nitrogen cycling.</title>
        <authorList>
            <person name="Lazar C.S."/>
            <person name="Baker B.J."/>
            <person name="Seitz K.W."/>
            <person name="Hyde A.S."/>
            <person name="Dick G.J."/>
            <person name="Hinrichs K.-U."/>
            <person name="Teske A.P."/>
        </authorList>
    </citation>
    <scope>NUCLEOTIDE SEQUENCE [LARGE SCALE GENOMIC DNA]</scope>
    <source>
        <strain evidence="8">SG8-32-1</strain>
    </source>
</reference>
<evidence type="ECO:0000313" key="8">
    <source>
        <dbReference type="EMBL" id="KON34259.1"/>
    </source>
</evidence>
<feature type="transmembrane region" description="Helical" evidence="6">
    <location>
        <begin position="231"/>
        <end position="264"/>
    </location>
</feature>
<keyword evidence="5 6" id="KW-0472">Membrane</keyword>
<comment type="subcellular location">
    <subcellularLocation>
        <location evidence="1">Membrane</location>
        <topology evidence="1">Multi-pass membrane protein</topology>
    </subcellularLocation>
</comment>
<feature type="transmembrane region" description="Helical" evidence="6">
    <location>
        <begin position="21"/>
        <end position="42"/>
    </location>
</feature>
<keyword evidence="2" id="KW-0813">Transport</keyword>